<accession>A0ABR2ZIU4</accession>
<organism evidence="3 4">
    <name type="scientific">Marasmius tenuissimus</name>
    <dbReference type="NCBI Taxonomy" id="585030"/>
    <lineage>
        <taxon>Eukaryota</taxon>
        <taxon>Fungi</taxon>
        <taxon>Dikarya</taxon>
        <taxon>Basidiomycota</taxon>
        <taxon>Agaricomycotina</taxon>
        <taxon>Agaricomycetes</taxon>
        <taxon>Agaricomycetidae</taxon>
        <taxon>Agaricales</taxon>
        <taxon>Marasmiineae</taxon>
        <taxon>Marasmiaceae</taxon>
        <taxon>Marasmius</taxon>
    </lineage>
</organism>
<reference evidence="3 4" key="1">
    <citation type="submission" date="2024-05" db="EMBL/GenBank/DDBJ databases">
        <title>A draft genome resource for the thread blight pathogen Marasmius tenuissimus strain MS-2.</title>
        <authorList>
            <person name="Yulfo-Soto G.E."/>
            <person name="Baruah I.K."/>
            <person name="Amoako-Attah I."/>
            <person name="Bukari Y."/>
            <person name="Meinhardt L.W."/>
            <person name="Bailey B.A."/>
            <person name="Cohen S.P."/>
        </authorList>
    </citation>
    <scope>NUCLEOTIDE SEQUENCE [LARGE SCALE GENOMIC DNA]</scope>
    <source>
        <strain evidence="3 4">MS-2</strain>
    </source>
</reference>
<evidence type="ECO:0000256" key="2">
    <source>
        <dbReference type="SAM" id="MobiDB-lite"/>
    </source>
</evidence>
<evidence type="ECO:0000313" key="3">
    <source>
        <dbReference type="EMBL" id="KAL0061129.1"/>
    </source>
</evidence>
<proteinExistence type="predicted"/>
<name>A0ABR2ZIU4_9AGAR</name>
<comment type="caution">
    <text evidence="3">The sequence shown here is derived from an EMBL/GenBank/DDBJ whole genome shotgun (WGS) entry which is preliminary data.</text>
</comment>
<feature type="compositionally biased region" description="Polar residues" evidence="2">
    <location>
        <begin position="1"/>
        <end position="18"/>
    </location>
</feature>
<gene>
    <name evidence="3" type="ORF">AAF712_012049</name>
</gene>
<dbReference type="EMBL" id="JBBXMP010000147">
    <property type="protein sequence ID" value="KAL0061129.1"/>
    <property type="molecule type" value="Genomic_DNA"/>
</dbReference>
<evidence type="ECO:0000313" key="4">
    <source>
        <dbReference type="Proteomes" id="UP001437256"/>
    </source>
</evidence>
<keyword evidence="1" id="KW-0175">Coiled coil</keyword>
<protein>
    <submittedName>
        <fullName evidence="3">Uncharacterized protein</fullName>
    </submittedName>
</protein>
<keyword evidence="4" id="KW-1185">Reference proteome</keyword>
<sequence length="375" mass="43366">MARVLGSSTLPTEPTILSSDPGVIDSSPIVGSQATRAEKAKKKARKKRAIAMAEQRLEKESMAADRRCKRLTQTLDYLHRKGLGFGELFDFIFDSDEYQGNIQYQEFYQKEGQVTNALSCWMLNATAQDQLHSWAIHYVEAERREANPVKNRLFYKKCAPFCHPKPNFNTIPRHRSDILKSKQVKREEEKEAIKQREIRHRKKRQKAWEKVKVNLEPEPEEEVESAESPEMERLNVVLKTLGYSLNGLRNSYHCQVGPDASKYLKKLCEDTLRWKDESHLPLNKQPLPPYSPLVAAKKEVSSLLRSHEILEDELLYAQRDQVGPDWDERKENFAIYKGIFLKTIKVINELIAEIDRAGLLVEIEDLSPIYCNLDI</sequence>
<dbReference type="Proteomes" id="UP001437256">
    <property type="component" value="Unassembled WGS sequence"/>
</dbReference>
<evidence type="ECO:0000256" key="1">
    <source>
        <dbReference type="SAM" id="Coils"/>
    </source>
</evidence>
<feature type="region of interest" description="Disordered" evidence="2">
    <location>
        <begin position="1"/>
        <end position="22"/>
    </location>
</feature>
<feature type="coiled-coil region" evidence="1">
    <location>
        <begin position="34"/>
        <end position="74"/>
    </location>
</feature>